<feature type="transmembrane region" description="Helical" evidence="1">
    <location>
        <begin position="239"/>
        <end position="259"/>
    </location>
</feature>
<keyword evidence="1" id="KW-0472">Membrane</keyword>
<feature type="transmembrane region" description="Helical" evidence="1">
    <location>
        <begin position="343"/>
        <end position="365"/>
    </location>
</feature>
<dbReference type="SUPFAM" id="SSF82866">
    <property type="entry name" value="Multidrug efflux transporter AcrB transmembrane domain"/>
    <property type="match status" value="1"/>
</dbReference>
<evidence type="ECO:0008006" key="3">
    <source>
        <dbReference type="Google" id="ProtNLM"/>
    </source>
</evidence>
<dbReference type="Gene3D" id="1.20.1640.10">
    <property type="entry name" value="Multidrug efflux transporter AcrB transmembrane domain"/>
    <property type="match status" value="1"/>
</dbReference>
<name>X1JQ84_9ZZZZ</name>
<dbReference type="InterPro" id="IPR027463">
    <property type="entry name" value="AcrB_DN_DC_subdom"/>
</dbReference>
<keyword evidence="1" id="KW-0812">Transmembrane</keyword>
<keyword evidence="1" id="KW-1133">Transmembrane helix</keyword>
<feature type="non-terminal residue" evidence="2">
    <location>
        <position position="1"/>
    </location>
</feature>
<proteinExistence type="predicted"/>
<feature type="transmembrane region" description="Helical" evidence="1">
    <location>
        <begin position="319"/>
        <end position="337"/>
    </location>
</feature>
<dbReference type="GO" id="GO:0005886">
    <property type="term" value="C:plasma membrane"/>
    <property type="evidence" value="ECO:0007669"/>
    <property type="project" value="TreeGrafter"/>
</dbReference>
<organism evidence="2">
    <name type="scientific">marine sediment metagenome</name>
    <dbReference type="NCBI Taxonomy" id="412755"/>
    <lineage>
        <taxon>unclassified sequences</taxon>
        <taxon>metagenomes</taxon>
        <taxon>ecological metagenomes</taxon>
    </lineage>
</organism>
<reference evidence="2" key="1">
    <citation type="journal article" date="2014" name="Front. Microbiol.">
        <title>High frequency of phylogenetically diverse reductive dehalogenase-homologous genes in deep subseafloor sedimentary metagenomes.</title>
        <authorList>
            <person name="Kawai M."/>
            <person name="Futagami T."/>
            <person name="Toyoda A."/>
            <person name="Takaki Y."/>
            <person name="Nishi S."/>
            <person name="Hori S."/>
            <person name="Arai W."/>
            <person name="Tsubouchi T."/>
            <person name="Morono Y."/>
            <person name="Uchiyama I."/>
            <person name="Ito T."/>
            <person name="Fujiyama A."/>
            <person name="Inagaki F."/>
            <person name="Takami H."/>
        </authorList>
    </citation>
    <scope>NUCLEOTIDE SEQUENCE</scope>
    <source>
        <strain evidence="2">Expedition CK06-06</strain>
    </source>
</reference>
<dbReference type="InterPro" id="IPR001036">
    <property type="entry name" value="Acrflvin-R"/>
</dbReference>
<dbReference type="AlphaFoldDB" id="X1JQ84"/>
<sequence length="375" mass="40808">QFTKIQMSAEKMGPPLGEAFNVRIIGNNEEIVDSVRAEMQIFLATIAGVKDVGSDQIEGKKELVLIFNYERLAELGLTVQNVASTVRSAYYGTNATSIETSDEKLNFRVKVDDAFQKDKKFLLQLLILSQQGRLIRLGDVAGITSRESNANINHYDGARAVTVTANVDEEIITSSQITHMVMEEFSDVSKRFPDTYLEVGGEAKETMMSLADLALAFAVALLLIYFVLILLFKSLAQPFVILVTIPFGLIGALLAFTAHGIPLTFMGIVGIIGLSGVVVNDSVVMIDFINKIFAGNSAPNKKQTITAITTGARKRLRPVILTTITTVAAVMPTVYGIGGYSQMIVPVVMAMSYGLLFATLLTLLFTPSLYMVNID</sequence>
<dbReference type="PANTHER" id="PTHR32063">
    <property type="match status" value="1"/>
</dbReference>
<dbReference type="Gene3D" id="3.30.2090.10">
    <property type="entry name" value="Multidrug efflux transporter AcrB TolC docking domain, DN and DC subdomains"/>
    <property type="match status" value="1"/>
</dbReference>
<dbReference type="EMBL" id="BARV01001440">
    <property type="protein sequence ID" value="GAH96227.1"/>
    <property type="molecule type" value="Genomic_DNA"/>
</dbReference>
<protein>
    <recommendedName>
        <fullName evidence="3">SSD domain-containing protein</fullName>
    </recommendedName>
</protein>
<dbReference type="PANTHER" id="PTHR32063:SF33">
    <property type="entry name" value="RND SUPERFAMILY EFFLUX PUMP PERMEASE COMPONENT"/>
    <property type="match status" value="1"/>
</dbReference>
<dbReference type="Pfam" id="PF00873">
    <property type="entry name" value="ACR_tran"/>
    <property type="match status" value="1"/>
</dbReference>
<dbReference type="GO" id="GO:0042910">
    <property type="term" value="F:xenobiotic transmembrane transporter activity"/>
    <property type="evidence" value="ECO:0007669"/>
    <property type="project" value="TreeGrafter"/>
</dbReference>
<dbReference type="PRINTS" id="PR00702">
    <property type="entry name" value="ACRIFLAVINRP"/>
</dbReference>
<evidence type="ECO:0000313" key="2">
    <source>
        <dbReference type="EMBL" id="GAH96227.1"/>
    </source>
</evidence>
<feature type="transmembrane region" description="Helical" evidence="1">
    <location>
        <begin position="213"/>
        <end position="232"/>
    </location>
</feature>
<feature type="transmembrane region" description="Helical" evidence="1">
    <location>
        <begin position="265"/>
        <end position="286"/>
    </location>
</feature>
<evidence type="ECO:0000256" key="1">
    <source>
        <dbReference type="SAM" id="Phobius"/>
    </source>
</evidence>
<dbReference type="SUPFAM" id="SSF82714">
    <property type="entry name" value="Multidrug efflux transporter AcrB TolC docking domain, DN and DC subdomains"/>
    <property type="match status" value="1"/>
</dbReference>
<gene>
    <name evidence="2" type="ORF">S06H3_04181</name>
</gene>
<comment type="caution">
    <text evidence="2">The sequence shown here is derived from an EMBL/GenBank/DDBJ whole genome shotgun (WGS) entry which is preliminary data.</text>
</comment>
<accession>X1JQ84</accession>